<dbReference type="VEuPathDB" id="FungiDB:MAPG_06107"/>
<name>A0A0C4E158_MAGP6</name>
<reference evidence="1" key="2">
    <citation type="submission" date="2010-05" db="EMBL/GenBank/DDBJ databases">
        <title>The Genome Sequence of Magnaporthe poae strain ATCC 64411.</title>
        <authorList>
            <consortium name="The Broad Institute Genome Sequencing Platform"/>
            <consortium name="Broad Institute Genome Sequencing Center for Infectious Disease"/>
            <person name="Ma L.-J."/>
            <person name="Dead R."/>
            <person name="Young S."/>
            <person name="Zeng Q."/>
            <person name="Koehrsen M."/>
            <person name="Alvarado L."/>
            <person name="Berlin A."/>
            <person name="Chapman S.B."/>
            <person name="Chen Z."/>
            <person name="Freedman E."/>
            <person name="Gellesch M."/>
            <person name="Goldberg J."/>
            <person name="Griggs A."/>
            <person name="Gujja S."/>
            <person name="Heilman E.R."/>
            <person name="Heiman D."/>
            <person name="Hepburn T."/>
            <person name="Howarth C."/>
            <person name="Jen D."/>
            <person name="Larson L."/>
            <person name="Mehta T."/>
            <person name="Neiman D."/>
            <person name="Pearson M."/>
            <person name="Roberts A."/>
            <person name="Saif S."/>
            <person name="Shea T."/>
            <person name="Shenoy N."/>
            <person name="Sisk P."/>
            <person name="Stolte C."/>
            <person name="Sykes S."/>
            <person name="Walk T."/>
            <person name="White J."/>
            <person name="Yandava C."/>
            <person name="Haas B."/>
            <person name="Nusbaum C."/>
            <person name="Birren B."/>
        </authorList>
    </citation>
    <scope>NUCLEOTIDE SEQUENCE</scope>
    <source>
        <strain evidence="1">ATCC 64411</strain>
    </source>
</reference>
<dbReference type="OrthoDB" id="10528509at2759"/>
<dbReference type="EMBL" id="ADBL01001465">
    <property type="status" value="NOT_ANNOTATED_CDS"/>
    <property type="molecule type" value="Genomic_DNA"/>
</dbReference>
<reference evidence="3" key="1">
    <citation type="submission" date="2010-05" db="EMBL/GenBank/DDBJ databases">
        <title>The genome sequence of Magnaporthe poae strain ATCC 64411.</title>
        <authorList>
            <person name="Ma L.-J."/>
            <person name="Dead R."/>
            <person name="Young S."/>
            <person name="Zeng Q."/>
            <person name="Koehrsen M."/>
            <person name="Alvarado L."/>
            <person name="Berlin A."/>
            <person name="Chapman S.B."/>
            <person name="Chen Z."/>
            <person name="Freedman E."/>
            <person name="Gellesch M."/>
            <person name="Goldberg J."/>
            <person name="Griggs A."/>
            <person name="Gujja S."/>
            <person name="Heilman E.R."/>
            <person name="Heiman D."/>
            <person name="Hepburn T."/>
            <person name="Howarth C."/>
            <person name="Jen D."/>
            <person name="Larson L."/>
            <person name="Mehta T."/>
            <person name="Neiman D."/>
            <person name="Pearson M."/>
            <person name="Roberts A."/>
            <person name="Saif S."/>
            <person name="Shea T."/>
            <person name="Shenoy N."/>
            <person name="Sisk P."/>
            <person name="Stolte C."/>
            <person name="Sykes S."/>
            <person name="Walk T."/>
            <person name="White J."/>
            <person name="Yandava C."/>
            <person name="Haas B."/>
            <person name="Nusbaum C."/>
            <person name="Birren B."/>
        </authorList>
    </citation>
    <scope>NUCLEOTIDE SEQUENCE [LARGE SCALE GENOMIC DNA]</scope>
    <source>
        <strain evidence="3">ATCC 64411 / 73-15</strain>
    </source>
</reference>
<evidence type="ECO:0000313" key="3">
    <source>
        <dbReference type="Proteomes" id="UP000011715"/>
    </source>
</evidence>
<evidence type="ECO:0000313" key="2">
    <source>
        <dbReference type="EnsemblFungi" id="MAPG_06107T0"/>
    </source>
</evidence>
<protein>
    <submittedName>
        <fullName evidence="1 2">Uncharacterized protein</fullName>
    </submittedName>
</protein>
<organism evidence="2 3">
    <name type="scientific">Magnaporthiopsis poae (strain ATCC 64411 / 73-15)</name>
    <name type="common">Kentucky bluegrass fungus</name>
    <name type="synonym">Magnaporthe poae</name>
    <dbReference type="NCBI Taxonomy" id="644358"/>
    <lineage>
        <taxon>Eukaryota</taxon>
        <taxon>Fungi</taxon>
        <taxon>Dikarya</taxon>
        <taxon>Ascomycota</taxon>
        <taxon>Pezizomycotina</taxon>
        <taxon>Sordariomycetes</taxon>
        <taxon>Sordariomycetidae</taxon>
        <taxon>Magnaporthales</taxon>
        <taxon>Magnaporthaceae</taxon>
        <taxon>Magnaporthiopsis</taxon>
    </lineage>
</organism>
<dbReference type="EMBL" id="GL876970">
    <property type="protein sequence ID" value="KLU87102.1"/>
    <property type="molecule type" value="Genomic_DNA"/>
</dbReference>
<reference evidence="2" key="4">
    <citation type="journal article" date="2015" name="G3 (Bethesda)">
        <title>Genome sequences of three phytopathogenic species of the Magnaporthaceae family of fungi.</title>
        <authorList>
            <person name="Okagaki L.H."/>
            <person name="Nunes C.C."/>
            <person name="Sailsbery J."/>
            <person name="Clay B."/>
            <person name="Brown D."/>
            <person name="John T."/>
            <person name="Oh Y."/>
            <person name="Young N."/>
            <person name="Fitzgerald M."/>
            <person name="Haas B.J."/>
            <person name="Zeng Q."/>
            <person name="Young S."/>
            <person name="Adiconis X."/>
            <person name="Fan L."/>
            <person name="Levin J.Z."/>
            <person name="Mitchell T.K."/>
            <person name="Okubara P.A."/>
            <person name="Farman M.L."/>
            <person name="Kohn L.M."/>
            <person name="Birren B."/>
            <person name="Ma L.-J."/>
            <person name="Dean R.A."/>
        </authorList>
    </citation>
    <scope>NUCLEOTIDE SEQUENCE</scope>
    <source>
        <strain evidence="2">ATCC 64411 / 73-15</strain>
    </source>
</reference>
<dbReference type="AlphaFoldDB" id="A0A0C4E158"/>
<dbReference type="Proteomes" id="UP000011715">
    <property type="component" value="Unassembled WGS sequence"/>
</dbReference>
<reference evidence="2" key="5">
    <citation type="submission" date="2015-06" db="UniProtKB">
        <authorList>
            <consortium name="EnsemblFungi"/>
        </authorList>
    </citation>
    <scope>IDENTIFICATION</scope>
    <source>
        <strain evidence="2">ATCC 64411</strain>
    </source>
</reference>
<sequence>MYMGAALPVSGICEGKGDPNALSVKFWCRADRILQGMIHSGDLAPSLDPAYIVFQAVEPSFCSTADKAKGLYDKMYEHVGKRHGVRALVMGSQDEDGFGFLEKPLNFKVLKEELTPNDKESAVHLYWREP</sequence>
<gene>
    <name evidence="1" type="ORF">MAPG_06107</name>
</gene>
<proteinExistence type="predicted"/>
<dbReference type="EnsemblFungi" id="MAPG_06107T0">
    <property type="protein sequence ID" value="MAPG_06107T0"/>
    <property type="gene ID" value="MAPG_06107"/>
</dbReference>
<reference evidence="1" key="3">
    <citation type="submission" date="2011-03" db="EMBL/GenBank/DDBJ databases">
        <title>Annotation of Magnaporthe poae ATCC 64411.</title>
        <authorList>
            <person name="Ma L.-J."/>
            <person name="Dead R."/>
            <person name="Young S.K."/>
            <person name="Zeng Q."/>
            <person name="Gargeya S."/>
            <person name="Fitzgerald M."/>
            <person name="Haas B."/>
            <person name="Abouelleil A."/>
            <person name="Alvarado L."/>
            <person name="Arachchi H.M."/>
            <person name="Berlin A."/>
            <person name="Brown A."/>
            <person name="Chapman S.B."/>
            <person name="Chen Z."/>
            <person name="Dunbar C."/>
            <person name="Freedman E."/>
            <person name="Gearin G."/>
            <person name="Gellesch M."/>
            <person name="Goldberg J."/>
            <person name="Griggs A."/>
            <person name="Gujja S."/>
            <person name="Heiman D."/>
            <person name="Howarth C."/>
            <person name="Larson L."/>
            <person name="Lui A."/>
            <person name="MacDonald P.J.P."/>
            <person name="Mehta T."/>
            <person name="Montmayeur A."/>
            <person name="Murphy C."/>
            <person name="Neiman D."/>
            <person name="Pearson M."/>
            <person name="Priest M."/>
            <person name="Roberts A."/>
            <person name="Saif S."/>
            <person name="Shea T."/>
            <person name="Shenoy N."/>
            <person name="Sisk P."/>
            <person name="Stolte C."/>
            <person name="Sykes S."/>
            <person name="Yandava C."/>
            <person name="Wortman J."/>
            <person name="Nusbaum C."/>
            <person name="Birren B."/>
        </authorList>
    </citation>
    <scope>NUCLEOTIDE SEQUENCE</scope>
    <source>
        <strain evidence="1">ATCC 64411</strain>
    </source>
</reference>
<dbReference type="eggNOG" id="ENOG502RNB3">
    <property type="taxonomic scope" value="Eukaryota"/>
</dbReference>
<evidence type="ECO:0000313" key="1">
    <source>
        <dbReference type="EMBL" id="KLU87102.1"/>
    </source>
</evidence>
<keyword evidence="3" id="KW-1185">Reference proteome</keyword>
<accession>A0A0C4E158</accession>